<evidence type="ECO:0000313" key="2">
    <source>
        <dbReference type="EMBL" id="CAB4926292.1"/>
    </source>
</evidence>
<dbReference type="EMBL" id="CAFBNB010000068">
    <property type="protein sequence ID" value="CAB4926292.1"/>
    <property type="molecule type" value="Genomic_DNA"/>
</dbReference>
<name>A0A6J7I6P2_9ZZZZ</name>
<evidence type="ECO:0000256" key="1">
    <source>
        <dbReference type="SAM" id="MobiDB-lite"/>
    </source>
</evidence>
<gene>
    <name evidence="2" type="ORF">UFOPK3720_00494</name>
</gene>
<organism evidence="2">
    <name type="scientific">freshwater metagenome</name>
    <dbReference type="NCBI Taxonomy" id="449393"/>
    <lineage>
        <taxon>unclassified sequences</taxon>
        <taxon>metagenomes</taxon>
        <taxon>ecological metagenomes</taxon>
    </lineage>
</organism>
<sequence length="156" mass="17292">MVPAYWVRNTKPPTMRIVQMMARGIDLRGFAVSSPSETDDSTPTNRSAANMNARRKLPEYSDPGLNTSRVFPFAPPLAMMTTAVMRNGITETMKIVSCVRTDTVMPTTLIAVTIARKTMDSSHHGTSRPRCSEKNIDARNPEPMSIVGPPRMRIAR</sequence>
<accession>A0A6J7I6P2</accession>
<reference evidence="2" key="1">
    <citation type="submission" date="2020-05" db="EMBL/GenBank/DDBJ databases">
        <authorList>
            <person name="Chiriac C."/>
            <person name="Salcher M."/>
            <person name="Ghai R."/>
            <person name="Kavagutti S V."/>
        </authorList>
    </citation>
    <scope>NUCLEOTIDE SEQUENCE</scope>
</reference>
<feature type="compositionally biased region" description="Low complexity" evidence="1">
    <location>
        <begin position="33"/>
        <end position="44"/>
    </location>
</feature>
<feature type="region of interest" description="Disordered" evidence="1">
    <location>
        <begin position="120"/>
        <end position="156"/>
    </location>
</feature>
<proteinExistence type="predicted"/>
<dbReference type="AlphaFoldDB" id="A0A6J7I6P2"/>
<protein>
    <submittedName>
        <fullName evidence="2">Unannotated protein</fullName>
    </submittedName>
</protein>
<feature type="compositionally biased region" description="Basic and acidic residues" evidence="1">
    <location>
        <begin position="130"/>
        <end position="140"/>
    </location>
</feature>
<feature type="region of interest" description="Disordered" evidence="1">
    <location>
        <begin position="31"/>
        <end position="61"/>
    </location>
</feature>